<dbReference type="GO" id="GO:0016020">
    <property type="term" value="C:membrane"/>
    <property type="evidence" value="ECO:0007669"/>
    <property type="project" value="UniProtKB-SubCell"/>
</dbReference>
<evidence type="ECO:0000259" key="8">
    <source>
        <dbReference type="Pfam" id="PF20684"/>
    </source>
</evidence>
<dbReference type="InterPro" id="IPR049326">
    <property type="entry name" value="Rhodopsin_dom_fungi"/>
</dbReference>
<evidence type="ECO:0000256" key="7">
    <source>
        <dbReference type="SAM" id="Phobius"/>
    </source>
</evidence>
<proteinExistence type="inferred from homology"/>
<evidence type="ECO:0000256" key="4">
    <source>
        <dbReference type="ARBA" id="ARBA00023136"/>
    </source>
</evidence>
<protein>
    <recommendedName>
        <fullName evidence="8">Rhodopsin domain-containing protein</fullName>
    </recommendedName>
</protein>
<feature type="transmembrane region" description="Helical" evidence="7">
    <location>
        <begin position="6"/>
        <end position="27"/>
    </location>
</feature>
<dbReference type="AlphaFoldDB" id="A0A0D1YQT2"/>
<evidence type="ECO:0000313" key="10">
    <source>
        <dbReference type="Proteomes" id="UP000053259"/>
    </source>
</evidence>
<feature type="transmembrane region" description="Helical" evidence="7">
    <location>
        <begin position="86"/>
        <end position="108"/>
    </location>
</feature>
<evidence type="ECO:0000256" key="6">
    <source>
        <dbReference type="SAM" id="MobiDB-lite"/>
    </source>
</evidence>
<gene>
    <name evidence="9" type="ORF">PV09_05983</name>
</gene>
<accession>A0A0D1YQT2</accession>
<sequence length="322" mass="36350">MAAKLFWAVAASFIRFALLALYYRLLSHIDILHRGMYKWVLHAATFFNIGILLSYLGTIIFDCADPAQYFQWPGTGYCINETYANVAMASLNTFAEALVAALPIPVVMSLDMDKRQRRTVMLLLCLGFLVSVVGTVRTYYVWKLFNSDDLTWYASPHWICSEVEICTAMICACAPALRSFVGRVFWREEPGIQTQSNSSRFRKNRSSAGSHDSKHATHVEEGWVPPTRYQYDLEGIGLDGFGYTVTISGPQHRKKGIASCFQGTPVASNDRIDQPPRRYLSKLGRKSRRSMQELREDSDTTELQDKSSMNNGTREVRGGILP</sequence>
<dbReference type="RefSeq" id="XP_016212806.1">
    <property type="nucleotide sequence ID" value="XM_016359557.1"/>
</dbReference>
<keyword evidence="4 7" id="KW-0472">Membrane</keyword>
<organism evidence="9 10">
    <name type="scientific">Verruconis gallopava</name>
    <dbReference type="NCBI Taxonomy" id="253628"/>
    <lineage>
        <taxon>Eukaryota</taxon>
        <taxon>Fungi</taxon>
        <taxon>Dikarya</taxon>
        <taxon>Ascomycota</taxon>
        <taxon>Pezizomycotina</taxon>
        <taxon>Dothideomycetes</taxon>
        <taxon>Pleosporomycetidae</taxon>
        <taxon>Venturiales</taxon>
        <taxon>Sympoventuriaceae</taxon>
        <taxon>Verruconis</taxon>
    </lineage>
</organism>
<dbReference type="HOGENOM" id="CLU_863817_0_0_1"/>
<keyword evidence="2 7" id="KW-0812">Transmembrane</keyword>
<feature type="transmembrane region" description="Helical" evidence="7">
    <location>
        <begin position="120"/>
        <end position="142"/>
    </location>
</feature>
<feature type="transmembrane region" description="Helical" evidence="7">
    <location>
        <begin position="39"/>
        <end position="61"/>
    </location>
</feature>
<dbReference type="PANTHER" id="PTHR33048:SF129">
    <property type="entry name" value="INTEGRAL MEMBRANE PROTEIN-RELATED"/>
    <property type="match status" value="1"/>
</dbReference>
<keyword evidence="3 7" id="KW-1133">Transmembrane helix</keyword>
<dbReference type="InParanoid" id="A0A0D1YQT2"/>
<dbReference type="GeneID" id="27313956"/>
<dbReference type="EMBL" id="KN847547">
    <property type="protein sequence ID" value="KIW02937.1"/>
    <property type="molecule type" value="Genomic_DNA"/>
</dbReference>
<evidence type="ECO:0000256" key="1">
    <source>
        <dbReference type="ARBA" id="ARBA00004141"/>
    </source>
</evidence>
<evidence type="ECO:0000256" key="3">
    <source>
        <dbReference type="ARBA" id="ARBA00022989"/>
    </source>
</evidence>
<comment type="similarity">
    <text evidence="5">Belongs to the SAT4 family.</text>
</comment>
<keyword evidence="10" id="KW-1185">Reference proteome</keyword>
<evidence type="ECO:0000313" key="9">
    <source>
        <dbReference type="EMBL" id="KIW02937.1"/>
    </source>
</evidence>
<feature type="domain" description="Rhodopsin" evidence="8">
    <location>
        <begin position="3"/>
        <end position="181"/>
    </location>
</feature>
<feature type="region of interest" description="Disordered" evidence="6">
    <location>
        <begin position="284"/>
        <end position="322"/>
    </location>
</feature>
<name>A0A0D1YQT2_9PEZI</name>
<dbReference type="InterPro" id="IPR052337">
    <property type="entry name" value="SAT4-like"/>
</dbReference>
<dbReference type="Proteomes" id="UP000053259">
    <property type="component" value="Unassembled WGS sequence"/>
</dbReference>
<dbReference type="OrthoDB" id="4525788at2759"/>
<reference evidence="9 10" key="1">
    <citation type="submission" date="2015-01" db="EMBL/GenBank/DDBJ databases">
        <title>The Genome Sequence of Ochroconis gallopava CBS43764.</title>
        <authorList>
            <consortium name="The Broad Institute Genomics Platform"/>
            <person name="Cuomo C."/>
            <person name="de Hoog S."/>
            <person name="Gorbushina A."/>
            <person name="Stielow B."/>
            <person name="Teixiera M."/>
            <person name="Abouelleil A."/>
            <person name="Chapman S.B."/>
            <person name="Priest M."/>
            <person name="Young S.K."/>
            <person name="Wortman J."/>
            <person name="Nusbaum C."/>
            <person name="Birren B."/>
        </authorList>
    </citation>
    <scope>NUCLEOTIDE SEQUENCE [LARGE SCALE GENOMIC DNA]</scope>
    <source>
        <strain evidence="9 10">CBS 43764</strain>
    </source>
</reference>
<dbReference type="VEuPathDB" id="FungiDB:PV09_05983"/>
<evidence type="ECO:0000256" key="2">
    <source>
        <dbReference type="ARBA" id="ARBA00022692"/>
    </source>
</evidence>
<comment type="subcellular location">
    <subcellularLocation>
        <location evidence="1">Membrane</location>
        <topology evidence="1">Multi-pass membrane protein</topology>
    </subcellularLocation>
</comment>
<evidence type="ECO:0000256" key="5">
    <source>
        <dbReference type="ARBA" id="ARBA00038359"/>
    </source>
</evidence>
<dbReference type="PANTHER" id="PTHR33048">
    <property type="entry name" value="PTH11-LIKE INTEGRAL MEMBRANE PROTEIN (AFU_ORTHOLOGUE AFUA_5G11245)"/>
    <property type="match status" value="1"/>
</dbReference>
<feature type="region of interest" description="Disordered" evidence="6">
    <location>
        <begin position="196"/>
        <end position="219"/>
    </location>
</feature>
<dbReference type="Pfam" id="PF20684">
    <property type="entry name" value="Fung_rhodopsin"/>
    <property type="match status" value="1"/>
</dbReference>